<comment type="cofactor">
    <cofactor evidence="10">
        <name>K(+)</name>
        <dbReference type="ChEBI" id="CHEBI:29103"/>
    </cofactor>
    <text evidence="10">Binds 1 potassium ion per subunit.</text>
</comment>
<keyword evidence="7 10" id="KW-0460">Magnesium</keyword>
<evidence type="ECO:0000259" key="14">
    <source>
        <dbReference type="Pfam" id="PF12631"/>
    </source>
</evidence>
<evidence type="ECO:0000256" key="1">
    <source>
        <dbReference type="ARBA" id="ARBA00011043"/>
    </source>
</evidence>
<feature type="binding site" evidence="10">
    <location>
        <position position="252"/>
    </location>
    <ligand>
        <name>Mg(2+)</name>
        <dbReference type="ChEBI" id="CHEBI:18420"/>
    </ligand>
</feature>
<feature type="domain" description="GTP-binding protein TrmE N-terminal" evidence="13">
    <location>
        <begin position="7"/>
        <end position="121"/>
    </location>
</feature>
<keyword evidence="5 10" id="KW-0547">Nucleotide-binding</keyword>
<feature type="domain" description="MnmE helical" evidence="14">
    <location>
        <begin position="124"/>
        <end position="452"/>
    </location>
</feature>
<accession>A0A6J4CW72</accession>
<gene>
    <name evidence="10 15" type="primary">mnmE</name>
    <name evidence="10" type="synonym">trmE</name>
    <name evidence="15" type="ORF">SNTW_03630</name>
</gene>
<keyword evidence="3 10" id="KW-0819">tRNA processing</keyword>
<name>A0A6J4CW72_9HELI</name>
<evidence type="ECO:0000259" key="12">
    <source>
        <dbReference type="Pfam" id="PF01926"/>
    </source>
</evidence>
<dbReference type="GO" id="GO:0005829">
    <property type="term" value="C:cytosol"/>
    <property type="evidence" value="ECO:0007669"/>
    <property type="project" value="TreeGrafter"/>
</dbReference>
<dbReference type="InterPro" id="IPR025867">
    <property type="entry name" value="MnmE_helical"/>
</dbReference>
<comment type="similarity">
    <text evidence="1 10 11">Belongs to the TRAFAC class TrmE-Era-EngA-EngB-Septin-like GTPase superfamily. TrmE GTPase family.</text>
</comment>
<dbReference type="Pfam" id="PF12631">
    <property type="entry name" value="MnmE_helical"/>
    <property type="match status" value="1"/>
</dbReference>
<dbReference type="PANTHER" id="PTHR42714">
    <property type="entry name" value="TRNA MODIFICATION GTPASE GTPBP3"/>
    <property type="match status" value="1"/>
</dbReference>
<dbReference type="PANTHER" id="PTHR42714:SF2">
    <property type="entry name" value="TRNA MODIFICATION GTPASE GTPBP3, MITOCHONDRIAL"/>
    <property type="match status" value="1"/>
</dbReference>
<dbReference type="AlphaFoldDB" id="A0A6J4CW72"/>
<dbReference type="InterPro" id="IPR018948">
    <property type="entry name" value="GTP-bd_TrmE_N"/>
</dbReference>
<dbReference type="GO" id="GO:0005525">
    <property type="term" value="F:GTP binding"/>
    <property type="evidence" value="ECO:0007669"/>
    <property type="project" value="UniProtKB-UniRule"/>
</dbReference>
<evidence type="ECO:0000313" key="15">
    <source>
        <dbReference type="EMBL" id="BCD69718.1"/>
    </source>
</evidence>
<dbReference type="RefSeq" id="WP_006564556.1">
    <property type="nucleotide sequence ID" value="NZ_AP019774.1"/>
</dbReference>
<dbReference type="InterPro" id="IPR027368">
    <property type="entry name" value="MnmE_dom2"/>
</dbReference>
<dbReference type="GO" id="GO:0030488">
    <property type="term" value="P:tRNA methylation"/>
    <property type="evidence" value="ECO:0007669"/>
    <property type="project" value="TreeGrafter"/>
</dbReference>
<dbReference type="InterPro" id="IPR006073">
    <property type="entry name" value="GTP-bd"/>
</dbReference>
<dbReference type="NCBIfam" id="TIGR00231">
    <property type="entry name" value="small_GTP"/>
    <property type="match status" value="1"/>
</dbReference>
<sequence length="455" mass="49960">MTFTNSTIAAIATPPGLGAIAIVKLSGSKSLSILNALSHRQRFTPRMATLVSLYDATGDLLDQCLALYFKAPHSYTGEDVVELQCHGGMVVARLILEACLKQGAILAKGGEFTQRAFLNNRMDLSQVQALAKLLESQNANMVKAMAKQIKGALKDFVQTTRTALLKLLASSEVLIDYAEEDLPLNLLDRMQEDLEQIEQQLLKVLEVSRARSAKLEGYTLSIIGKPNVGKSSLLNALLLEERALVSEIAGTTRDTIEEVISLYGSSLKIIDTAGIRTSNDPIERLGIAKSKQRMQESDIILALFDLSSPLDHQDQVILELLQANQDKILCVIFNKNDCPTKLDTTALLAVLPPLFAPAMSLNTKEPCLPLLKKALKPLFEHNPNDSLILATLTQQNSLELGIKSLQSAKKPLQHAELELFSYHIKDALESIVAISTPYYTDEMLDAMFQEFCLGK</sequence>
<dbReference type="InterPro" id="IPR004520">
    <property type="entry name" value="GTPase_MnmE"/>
</dbReference>
<dbReference type="InterPro" id="IPR027417">
    <property type="entry name" value="P-loop_NTPase"/>
</dbReference>
<dbReference type="FunFam" id="3.40.50.300:FF:001376">
    <property type="entry name" value="tRNA modification GTPase MnmE"/>
    <property type="match status" value="1"/>
</dbReference>
<feature type="domain" description="G" evidence="12">
    <location>
        <begin position="221"/>
        <end position="335"/>
    </location>
</feature>
<dbReference type="EMBL" id="AP019774">
    <property type="protein sequence ID" value="BCD69718.1"/>
    <property type="molecule type" value="Genomic_DNA"/>
</dbReference>
<comment type="subunit">
    <text evidence="10">Homodimer. Heterotetramer of two MnmE and two MnmG subunits.</text>
</comment>
<dbReference type="InterPro" id="IPR005225">
    <property type="entry name" value="Small_GTP-bd"/>
</dbReference>
<evidence type="ECO:0000256" key="6">
    <source>
        <dbReference type="ARBA" id="ARBA00022801"/>
    </source>
</evidence>
<keyword evidence="9 10" id="KW-0342">GTP-binding</keyword>
<feature type="binding site" evidence="10">
    <location>
        <position position="121"/>
    </location>
    <ligand>
        <name>(6S)-5-formyl-5,6,7,8-tetrahydrofolate</name>
        <dbReference type="ChEBI" id="CHEBI:57457"/>
    </ligand>
</feature>
<dbReference type="Pfam" id="PF10396">
    <property type="entry name" value="TrmE_N"/>
    <property type="match status" value="1"/>
</dbReference>
<feature type="binding site" evidence="10">
    <location>
        <position position="24"/>
    </location>
    <ligand>
        <name>(6S)-5-formyl-5,6,7,8-tetrahydrofolate</name>
        <dbReference type="ChEBI" id="CHEBI:57457"/>
    </ligand>
</feature>
<dbReference type="CDD" id="cd04164">
    <property type="entry name" value="trmE"/>
    <property type="match status" value="1"/>
</dbReference>
<feature type="binding site" evidence="10">
    <location>
        <position position="248"/>
    </location>
    <ligand>
        <name>K(+)</name>
        <dbReference type="ChEBI" id="CHEBI:29103"/>
    </ligand>
</feature>
<dbReference type="Proteomes" id="UP000317935">
    <property type="component" value="Chromosome"/>
</dbReference>
<feature type="binding site" evidence="10">
    <location>
        <position position="251"/>
    </location>
    <ligand>
        <name>K(+)</name>
        <dbReference type="ChEBI" id="CHEBI:29103"/>
    </ligand>
</feature>
<dbReference type="EC" id="3.6.-.-" evidence="10"/>
<keyword evidence="2 10" id="KW-0963">Cytoplasm</keyword>
<dbReference type="Gene3D" id="3.30.1360.120">
    <property type="entry name" value="Probable tRNA modification gtpase trme, domain 1"/>
    <property type="match status" value="1"/>
</dbReference>
<evidence type="ECO:0000256" key="9">
    <source>
        <dbReference type="ARBA" id="ARBA00023134"/>
    </source>
</evidence>
<comment type="subcellular location">
    <subcellularLocation>
        <location evidence="10">Cytoplasm</location>
    </subcellularLocation>
</comment>
<dbReference type="Pfam" id="PF01926">
    <property type="entry name" value="MMR_HSR1"/>
    <property type="match status" value="1"/>
</dbReference>
<evidence type="ECO:0000256" key="2">
    <source>
        <dbReference type="ARBA" id="ARBA00022490"/>
    </source>
</evidence>
<evidence type="ECO:0000256" key="7">
    <source>
        <dbReference type="ARBA" id="ARBA00022842"/>
    </source>
</evidence>
<keyword evidence="4 10" id="KW-0479">Metal-binding</keyword>
<dbReference type="CDD" id="cd14858">
    <property type="entry name" value="TrmE_N"/>
    <property type="match status" value="1"/>
</dbReference>
<reference evidence="15 16" key="1">
    <citation type="submission" date="2019-06" db="EMBL/GenBank/DDBJ databases">
        <title>Complete genome sequence of Helicobacter suis SNTW101c.</title>
        <authorList>
            <person name="Rimbara E."/>
            <person name="Suzuki M."/>
            <person name="Matsui H."/>
            <person name="Nakamura M."/>
            <person name="Mori S."/>
            <person name="Shibayama K."/>
        </authorList>
    </citation>
    <scope>NUCLEOTIDE SEQUENCE [LARGE SCALE GENOMIC DNA]</scope>
    <source>
        <strain evidence="15 16">SNTW101c</strain>
    </source>
</reference>
<feature type="binding site" evidence="10">
    <location>
        <position position="82"/>
    </location>
    <ligand>
        <name>(6S)-5-formyl-5,6,7,8-tetrahydrofolate</name>
        <dbReference type="ChEBI" id="CHEBI:57457"/>
    </ligand>
</feature>
<dbReference type="Gene3D" id="1.20.120.430">
    <property type="entry name" value="tRNA modification GTPase MnmE domain 2"/>
    <property type="match status" value="1"/>
</dbReference>
<evidence type="ECO:0000256" key="4">
    <source>
        <dbReference type="ARBA" id="ARBA00022723"/>
    </source>
</evidence>
<dbReference type="GO" id="GO:0002098">
    <property type="term" value="P:tRNA wobble uridine modification"/>
    <property type="evidence" value="ECO:0007669"/>
    <property type="project" value="TreeGrafter"/>
</dbReference>
<comment type="caution">
    <text evidence="10">Lacks conserved residue(s) required for the propagation of feature annotation.</text>
</comment>
<comment type="function">
    <text evidence="10">Exhibits a very high intrinsic GTPase hydrolysis rate. Involved in the addition of a carboxymethylaminomethyl (cmnm) group at the wobble position (U34) of certain tRNAs, forming tRNA-cmnm(5)s(2)U34.</text>
</comment>
<dbReference type="InterPro" id="IPR027266">
    <property type="entry name" value="TrmE/GcvT-like"/>
</dbReference>
<feature type="binding site" evidence="10">
    <location>
        <position position="246"/>
    </location>
    <ligand>
        <name>K(+)</name>
        <dbReference type="ChEBI" id="CHEBI:29103"/>
    </ligand>
</feature>
<organism evidence="15 16">
    <name type="scientific">Helicobacter suis</name>
    <dbReference type="NCBI Taxonomy" id="104628"/>
    <lineage>
        <taxon>Bacteria</taxon>
        <taxon>Pseudomonadati</taxon>
        <taxon>Campylobacterota</taxon>
        <taxon>Epsilonproteobacteria</taxon>
        <taxon>Campylobacterales</taxon>
        <taxon>Helicobacteraceae</taxon>
        <taxon>Helicobacter</taxon>
    </lineage>
</organism>
<dbReference type="InterPro" id="IPR031168">
    <property type="entry name" value="G_TrmE"/>
</dbReference>
<dbReference type="GO" id="GO:0003924">
    <property type="term" value="F:GTPase activity"/>
    <property type="evidence" value="ECO:0007669"/>
    <property type="project" value="UniProtKB-UniRule"/>
</dbReference>
<evidence type="ECO:0000256" key="5">
    <source>
        <dbReference type="ARBA" id="ARBA00022741"/>
    </source>
</evidence>
<dbReference type="OrthoDB" id="9805918at2"/>
<feature type="binding site" evidence="10">
    <location>
        <position position="455"/>
    </location>
    <ligand>
        <name>(6S)-5-formyl-5,6,7,8-tetrahydrofolate</name>
        <dbReference type="ChEBI" id="CHEBI:57457"/>
    </ligand>
</feature>
<protein>
    <recommendedName>
        <fullName evidence="10">tRNA modification GTPase MnmE</fullName>
        <ecNumber evidence="10">3.6.-.-</ecNumber>
    </recommendedName>
</protein>
<dbReference type="NCBIfam" id="TIGR00450">
    <property type="entry name" value="mnmE_trmE_thdF"/>
    <property type="match status" value="1"/>
</dbReference>
<dbReference type="SUPFAM" id="SSF103025">
    <property type="entry name" value="Folate-binding domain"/>
    <property type="match status" value="1"/>
</dbReference>
<proteinExistence type="inferred from homology"/>
<dbReference type="SUPFAM" id="SSF52540">
    <property type="entry name" value="P-loop containing nucleoside triphosphate hydrolases"/>
    <property type="match status" value="1"/>
</dbReference>
<dbReference type="GO" id="GO:0046872">
    <property type="term" value="F:metal ion binding"/>
    <property type="evidence" value="ECO:0007669"/>
    <property type="project" value="UniProtKB-KW"/>
</dbReference>
<evidence type="ECO:0000256" key="8">
    <source>
        <dbReference type="ARBA" id="ARBA00022958"/>
    </source>
</evidence>
<evidence type="ECO:0000256" key="11">
    <source>
        <dbReference type="RuleBase" id="RU003313"/>
    </source>
</evidence>
<keyword evidence="8 10" id="KW-0630">Potassium</keyword>
<evidence type="ECO:0000313" key="16">
    <source>
        <dbReference type="Proteomes" id="UP000317935"/>
    </source>
</evidence>
<feature type="binding site" evidence="10">
    <location>
        <begin position="227"/>
        <end position="232"/>
    </location>
    <ligand>
        <name>GTP</name>
        <dbReference type="ChEBI" id="CHEBI:37565"/>
    </ligand>
</feature>
<evidence type="ECO:0000256" key="3">
    <source>
        <dbReference type="ARBA" id="ARBA00022694"/>
    </source>
</evidence>
<dbReference type="Gene3D" id="3.40.50.300">
    <property type="entry name" value="P-loop containing nucleotide triphosphate hydrolases"/>
    <property type="match status" value="1"/>
</dbReference>
<keyword evidence="6 10" id="KW-0378">Hydrolase</keyword>
<feature type="binding site" evidence="10">
    <location>
        <begin position="271"/>
        <end position="274"/>
    </location>
    <ligand>
        <name>GTP</name>
        <dbReference type="ChEBI" id="CHEBI:37565"/>
    </ligand>
</feature>
<dbReference type="HAMAP" id="MF_00379">
    <property type="entry name" value="GTPase_MnmE"/>
    <property type="match status" value="1"/>
</dbReference>
<feature type="binding site" evidence="10">
    <location>
        <position position="227"/>
    </location>
    <ligand>
        <name>K(+)</name>
        <dbReference type="ChEBI" id="CHEBI:29103"/>
    </ligand>
</feature>
<evidence type="ECO:0000256" key="10">
    <source>
        <dbReference type="HAMAP-Rule" id="MF_00379"/>
    </source>
</evidence>
<feature type="binding site" evidence="10">
    <location>
        <begin position="246"/>
        <end position="252"/>
    </location>
    <ligand>
        <name>GTP</name>
        <dbReference type="ChEBI" id="CHEBI:37565"/>
    </ligand>
</feature>
<feature type="binding site" evidence="10">
    <location>
        <position position="231"/>
    </location>
    <ligand>
        <name>Mg(2+)</name>
        <dbReference type="ChEBI" id="CHEBI:18420"/>
    </ligand>
</feature>
<evidence type="ECO:0000259" key="13">
    <source>
        <dbReference type="Pfam" id="PF10396"/>
    </source>
</evidence>